<protein>
    <submittedName>
        <fullName evidence="1">Uncharacterized protein</fullName>
    </submittedName>
</protein>
<gene>
    <name evidence="1" type="ORF">LSALG_LOCUS22888</name>
</gene>
<keyword evidence="2" id="KW-1185">Reference proteome</keyword>
<proteinExistence type="predicted"/>
<sequence length="74" mass="8549">MILCSRIEGHNLLQRMQISTQISSHSCYSSSDDITKSVTFFILSLQNELQSRLKNVKAFCECSYFHFLIKLEDA</sequence>
<dbReference type="AlphaFoldDB" id="A0AA36E6K3"/>
<evidence type="ECO:0000313" key="1">
    <source>
        <dbReference type="EMBL" id="CAI9283285.1"/>
    </source>
</evidence>
<reference evidence="1" key="1">
    <citation type="submission" date="2023-04" db="EMBL/GenBank/DDBJ databases">
        <authorList>
            <person name="Vijverberg K."/>
            <person name="Xiong W."/>
            <person name="Schranz E."/>
        </authorList>
    </citation>
    <scope>NUCLEOTIDE SEQUENCE</scope>
</reference>
<evidence type="ECO:0000313" key="2">
    <source>
        <dbReference type="Proteomes" id="UP001177003"/>
    </source>
</evidence>
<organism evidence="1 2">
    <name type="scientific">Lactuca saligna</name>
    <name type="common">Willowleaf lettuce</name>
    <dbReference type="NCBI Taxonomy" id="75948"/>
    <lineage>
        <taxon>Eukaryota</taxon>
        <taxon>Viridiplantae</taxon>
        <taxon>Streptophyta</taxon>
        <taxon>Embryophyta</taxon>
        <taxon>Tracheophyta</taxon>
        <taxon>Spermatophyta</taxon>
        <taxon>Magnoliopsida</taxon>
        <taxon>eudicotyledons</taxon>
        <taxon>Gunneridae</taxon>
        <taxon>Pentapetalae</taxon>
        <taxon>asterids</taxon>
        <taxon>campanulids</taxon>
        <taxon>Asterales</taxon>
        <taxon>Asteraceae</taxon>
        <taxon>Cichorioideae</taxon>
        <taxon>Cichorieae</taxon>
        <taxon>Lactucinae</taxon>
        <taxon>Lactuca</taxon>
    </lineage>
</organism>
<dbReference type="EMBL" id="OX465080">
    <property type="protein sequence ID" value="CAI9283285.1"/>
    <property type="molecule type" value="Genomic_DNA"/>
</dbReference>
<dbReference type="Proteomes" id="UP001177003">
    <property type="component" value="Chromosome 4"/>
</dbReference>
<name>A0AA36E6K3_LACSI</name>
<accession>A0AA36E6K3</accession>